<feature type="modified residue" description="N5-methylglutamine" evidence="5">
    <location>
        <position position="230"/>
    </location>
</feature>
<evidence type="ECO:0000256" key="3">
    <source>
        <dbReference type="ARBA" id="ARBA00022481"/>
    </source>
</evidence>
<organism evidence="10 11">
    <name type="scientific">Leptospira mayottensis 200901122</name>
    <dbReference type="NCBI Taxonomy" id="1193010"/>
    <lineage>
        <taxon>Bacteria</taxon>
        <taxon>Pseudomonadati</taxon>
        <taxon>Spirochaetota</taxon>
        <taxon>Spirochaetia</taxon>
        <taxon>Leptospirales</taxon>
        <taxon>Leptospiraceae</taxon>
        <taxon>Leptospira</taxon>
    </lineage>
</organism>
<evidence type="ECO:0000313" key="10">
    <source>
        <dbReference type="EMBL" id="EKR99670.1"/>
    </source>
</evidence>
<dbReference type="SUPFAM" id="SSF75620">
    <property type="entry name" value="Release factor"/>
    <property type="match status" value="1"/>
</dbReference>
<gene>
    <name evidence="5 10" type="primary">prfA</name>
    <name evidence="10" type="ORF">LEP1GSC125_3198</name>
</gene>
<dbReference type="Gene3D" id="3.30.70.1660">
    <property type="match status" value="1"/>
</dbReference>
<feature type="coiled-coil region" evidence="7">
    <location>
        <begin position="71"/>
        <end position="98"/>
    </location>
</feature>
<dbReference type="AlphaFoldDB" id="A0AA87MQ19"/>
<dbReference type="Gene3D" id="6.10.140.1950">
    <property type="match status" value="1"/>
</dbReference>
<keyword evidence="7" id="KW-0175">Coiled coil</keyword>
<evidence type="ECO:0000256" key="7">
    <source>
        <dbReference type="SAM" id="Coils"/>
    </source>
</evidence>
<evidence type="ECO:0000259" key="9">
    <source>
        <dbReference type="PROSITE" id="PS00745"/>
    </source>
</evidence>
<evidence type="ECO:0000256" key="6">
    <source>
        <dbReference type="NCBIfam" id="TIGR00019"/>
    </source>
</evidence>
<keyword evidence="5" id="KW-0963">Cytoplasm</keyword>
<reference evidence="10 11" key="1">
    <citation type="journal article" date="2014" name="Int. J. Syst. Evol. Microbiol.">
        <title>Leptospira mayottensis sp. nov., a pathogenic species of the genus Leptospira isolated from humans.</title>
        <authorList>
            <person name="Bourhy P."/>
            <person name="Collet L."/>
            <person name="Brisse S."/>
            <person name="Picardeau M."/>
        </authorList>
    </citation>
    <scope>NUCLEOTIDE SEQUENCE [LARGE SCALE GENOMIC DNA]</scope>
    <source>
        <strain evidence="10 11">200901122</strain>
    </source>
</reference>
<keyword evidence="4 5" id="KW-0648">Protein biosynthesis</keyword>
<dbReference type="InterPro" id="IPR005139">
    <property type="entry name" value="PCRF"/>
</dbReference>
<dbReference type="RefSeq" id="WP_002763466.1">
    <property type="nucleotide sequence ID" value="NZ_AKWM02000047.1"/>
</dbReference>
<dbReference type="NCBIfam" id="NF001859">
    <property type="entry name" value="PRK00591.1"/>
    <property type="match status" value="1"/>
</dbReference>
<dbReference type="GO" id="GO:0005737">
    <property type="term" value="C:cytoplasm"/>
    <property type="evidence" value="ECO:0007669"/>
    <property type="project" value="UniProtKB-SubCell"/>
</dbReference>
<comment type="PTM">
    <text evidence="5">Methylated by PrmC. Methylation increases the termination efficiency of RF1.</text>
</comment>
<dbReference type="HAMAP" id="MF_00093">
    <property type="entry name" value="Rel_fac_1"/>
    <property type="match status" value="1"/>
</dbReference>
<name>A0AA87MQ19_9LEPT</name>
<feature type="domain" description="Prokaryotic-type class I peptide chain release factors" evidence="9">
    <location>
        <begin position="223"/>
        <end position="239"/>
    </location>
</feature>
<dbReference type="InterPro" id="IPR004373">
    <property type="entry name" value="RF-1"/>
</dbReference>
<protein>
    <recommendedName>
        <fullName evidence="5 6">Peptide chain release factor 1</fullName>
        <shortName evidence="5">RF-1</shortName>
    </recommendedName>
</protein>
<evidence type="ECO:0000256" key="1">
    <source>
        <dbReference type="ARBA" id="ARBA00002986"/>
    </source>
</evidence>
<accession>A0AA87MQ19</accession>
<dbReference type="FunFam" id="3.30.160.20:FF:000004">
    <property type="entry name" value="Peptide chain release factor 1"/>
    <property type="match status" value="1"/>
</dbReference>
<dbReference type="GO" id="GO:0016149">
    <property type="term" value="F:translation release factor activity, codon specific"/>
    <property type="evidence" value="ECO:0007669"/>
    <property type="project" value="UniProtKB-UniRule"/>
</dbReference>
<dbReference type="Pfam" id="PF00472">
    <property type="entry name" value="RF-1"/>
    <property type="match status" value="1"/>
</dbReference>
<evidence type="ECO:0000313" key="11">
    <source>
        <dbReference type="Proteomes" id="UP000001343"/>
    </source>
</evidence>
<evidence type="ECO:0000256" key="2">
    <source>
        <dbReference type="ARBA" id="ARBA00010835"/>
    </source>
</evidence>
<dbReference type="EMBL" id="AKWM02000047">
    <property type="protein sequence ID" value="EKR99670.1"/>
    <property type="molecule type" value="Genomic_DNA"/>
</dbReference>
<feature type="region of interest" description="Disordered" evidence="8">
    <location>
        <begin position="282"/>
        <end position="304"/>
    </location>
</feature>
<comment type="caution">
    <text evidence="10">The sequence shown here is derived from an EMBL/GenBank/DDBJ whole genome shotgun (WGS) entry which is preliminary data.</text>
</comment>
<dbReference type="PANTHER" id="PTHR43804:SF7">
    <property type="entry name" value="LD18447P"/>
    <property type="match status" value="1"/>
</dbReference>
<evidence type="ECO:0000256" key="4">
    <source>
        <dbReference type="ARBA" id="ARBA00022917"/>
    </source>
</evidence>
<evidence type="ECO:0000256" key="8">
    <source>
        <dbReference type="SAM" id="MobiDB-lite"/>
    </source>
</evidence>
<proteinExistence type="inferred from homology"/>
<dbReference type="Gene3D" id="3.30.160.20">
    <property type="match status" value="1"/>
</dbReference>
<dbReference type="InterPro" id="IPR045853">
    <property type="entry name" value="Pep_chain_release_fac_I_sf"/>
</dbReference>
<comment type="subcellular location">
    <subcellularLocation>
        <location evidence="5">Cytoplasm</location>
    </subcellularLocation>
</comment>
<comment type="function">
    <text evidence="1 5">Peptide chain release factor 1 directs the termination of translation in response to the peptide chain termination codons UAG and UAA.</text>
</comment>
<dbReference type="InterPro" id="IPR050057">
    <property type="entry name" value="Prokaryotic/Mito_RF"/>
</dbReference>
<dbReference type="Proteomes" id="UP000001343">
    <property type="component" value="Unassembled WGS sequence"/>
</dbReference>
<evidence type="ECO:0000256" key="5">
    <source>
        <dbReference type="HAMAP-Rule" id="MF_00093"/>
    </source>
</evidence>
<dbReference type="PROSITE" id="PS00745">
    <property type="entry name" value="RF_PROK_I"/>
    <property type="match status" value="1"/>
</dbReference>
<comment type="similarity">
    <text evidence="2 5">Belongs to the prokaryotic/mitochondrial release factor family.</text>
</comment>
<dbReference type="SMART" id="SM00937">
    <property type="entry name" value="PCRF"/>
    <property type="match status" value="1"/>
</dbReference>
<dbReference type="NCBIfam" id="TIGR00019">
    <property type="entry name" value="prfA"/>
    <property type="match status" value="1"/>
</dbReference>
<keyword evidence="3 5" id="KW-0488">Methylation</keyword>
<sequence>MIDRLEKIQEKYLRISEELNLAKDPSSLKNLYKERSRLTPLYLKVEEYLKIHKDKKDAEELIPSEKDEEMHFMLKEEIRQASAKLEELEKELEILLLPPDPNSGKNILVEIRAGTGGEEAGLFVADLFRMYSKFADKQKIKSEIIDSAPTGIGGLKEIIFALEDERAYDLFKFEGGAHRVQRIPSTESGGRIHTSAVTVAVLPEADEEEIEINENDLRIDVYRSSGAGGQHVNTTDSAVRITHIPTGVVVACQDEKSQHKNKAKALRILSARILEKQAEDKKQASDAIKKQMVGSGDRSERVRTYNFPQGRCTDHRIGFTSHNLSAIMEGDLEELIGALTEEDRARKISETQAHFGRI</sequence>
<dbReference type="PANTHER" id="PTHR43804">
    <property type="entry name" value="LD18447P"/>
    <property type="match status" value="1"/>
</dbReference>
<dbReference type="FunFam" id="3.30.70.1660:FF:000002">
    <property type="entry name" value="Peptide chain release factor 1"/>
    <property type="match status" value="1"/>
</dbReference>
<dbReference type="Pfam" id="PF03462">
    <property type="entry name" value="PCRF"/>
    <property type="match status" value="1"/>
</dbReference>
<dbReference type="InterPro" id="IPR000352">
    <property type="entry name" value="Pep_chain_release_fac_I"/>
</dbReference>